<accession>A0A385SGW2</accession>
<keyword evidence="1" id="KW-0812">Transmembrane</keyword>
<dbReference type="OrthoDB" id="5515308at2"/>
<dbReference type="GO" id="GO:0016020">
    <property type="term" value="C:membrane"/>
    <property type="evidence" value="ECO:0007669"/>
    <property type="project" value="GOC"/>
</dbReference>
<feature type="transmembrane region" description="Helical" evidence="1">
    <location>
        <begin position="105"/>
        <end position="122"/>
    </location>
</feature>
<dbReference type="PANTHER" id="PTHR28026">
    <property type="entry name" value="DUF962 DOMAIN PROTEIN (AFU_ORTHOLOGUE AFUA_8G05310)"/>
    <property type="match status" value="1"/>
</dbReference>
<dbReference type="KEGG" id="chk:D4L85_02520"/>
<proteinExistence type="predicted"/>
<dbReference type="AlphaFoldDB" id="A0A385SGW2"/>
<dbReference type="Proteomes" id="UP000266183">
    <property type="component" value="Chromosome"/>
</dbReference>
<dbReference type="GO" id="GO:0046521">
    <property type="term" value="P:sphingoid catabolic process"/>
    <property type="evidence" value="ECO:0007669"/>
    <property type="project" value="TreeGrafter"/>
</dbReference>
<evidence type="ECO:0000256" key="1">
    <source>
        <dbReference type="SAM" id="Phobius"/>
    </source>
</evidence>
<dbReference type="EMBL" id="CP032382">
    <property type="protein sequence ID" value="AYB29527.1"/>
    <property type="molecule type" value="Genomic_DNA"/>
</dbReference>
<feature type="transmembrane region" description="Helical" evidence="1">
    <location>
        <begin position="137"/>
        <end position="155"/>
    </location>
</feature>
<protein>
    <submittedName>
        <fullName evidence="2">DUF962 domain-containing protein</fullName>
    </submittedName>
</protein>
<organism evidence="2 3">
    <name type="scientific">Chryseolinea soli</name>
    <dbReference type="NCBI Taxonomy" id="2321403"/>
    <lineage>
        <taxon>Bacteria</taxon>
        <taxon>Pseudomonadati</taxon>
        <taxon>Bacteroidota</taxon>
        <taxon>Cytophagia</taxon>
        <taxon>Cytophagales</taxon>
        <taxon>Fulvivirgaceae</taxon>
        <taxon>Chryseolinea</taxon>
    </lineage>
</organism>
<dbReference type="Pfam" id="PF06127">
    <property type="entry name" value="Mpo1-like"/>
    <property type="match status" value="1"/>
</dbReference>
<sequence>MRKIDLLFNEYGESHQDATNKAIHWICVPLIFFSVVGLIASIPSQAVQSVLGQGNPYANWAGVSLVLVLLYYVTLSIPLTIGMALFGLLCLFMIRLIVSVDIAPLWMVSLVTFFVAWVGQFYGHKVEGKKPSFLKDIQFLLIGPAWLMHFIYKRLGIPY</sequence>
<keyword evidence="1" id="KW-1133">Transmembrane helix</keyword>
<feature type="transmembrane region" description="Helical" evidence="1">
    <location>
        <begin position="22"/>
        <end position="42"/>
    </location>
</feature>
<name>A0A385SGW2_9BACT</name>
<dbReference type="PANTHER" id="PTHR28026:SF9">
    <property type="entry name" value="2-HYDROXY-PALMITIC ACID DIOXYGENASE MPO1"/>
    <property type="match status" value="1"/>
</dbReference>
<evidence type="ECO:0000313" key="3">
    <source>
        <dbReference type="Proteomes" id="UP000266183"/>
    </source>
</evidence>
<keyword evidence="3" id="KW-1185">Reference proteome</keyword>
<evidence type="ECO:0000313" key="2">
    <source>
        <dbReference type="EMBL" id="AYB29527.1"/>
    </source>
</evidence>
<gene>
    <name evidence="2" type="ORF">D4L85_02520</name>
</gene>
<dbReference type="RefSeq" id="WP_119752843.1">
    <property type="nucleotide sequence ID" value="NZ_CP032382.1"/>
</dbReference>
<keyword evidence="1" id="KW-0472">Membrane</keyword>
<reference evidence="3" key="1">
    <citation type="submission" date="2018-09" db="EMBL/GenBank/DDBJ databases">
        <title>Chryseolinea sp. KIS68-18 isolated from soil.</title>
        <authorList>
            <person name="Weon H.-Y."/>
            <person name="Kwon S.-W."/>
            <person name="Lee S.A."/>
        </authorList>
    </citation>
    <scope>NUCLEOTIDE SEQUENCE [LARGE SCALE GENOMIC DNA]</scope>
    <source>
        <strain evidence="3">KIS68-18</strain>
    </source>
</reference>
<dbReference type="InterPro" id="IPR009305">
    <property type="entry name" value="Mpo1-like"/>
</dbReference>